<keyword evidence="1" id="KW-0596">Phosphopantetheine</keyword>
<feature type="region of interest" description="C-terminal hotdog fold" evidence="8">
    <location>
        <begin position="88"/>
        <end position="240"/>
    </location>
</feature>
<evidence type="ECO:0000256" key="2">
    <source>
        <dbReference type="ARBA" id="ARBA00022553"/>
    </source>
</evidence>
<evidence type="ECO:0000256" key="9">
    <source>
        <dbReference type="SAM" id="MobiDB-lite"/>
    </source>
</evidence>
<dbReference type="Pfam" id="PF08240">
    <property type="entry name" value="ADH_N"/>
    <property type="match status" value="1"/>
</dbReference>
<dbReference type="InterPro" id="IPR013217">
    <property type="entry name" value="Methyltransf_12"/>
</dbReference>
<dbReference type="CDD" id="cd05195">
    <property type="entry name" value="enoyl_red"/>
    <property type="match status" value="1"/>
</dbReference>
<dbReference type="Gene3D" id="3.40.50.150">
    <property type="entry name" value="Vaccinia Virus protein VP39"/>
    <property type="match status" value="1"/>
</dbReference>
<dbReference type="Pfam" id="PF08659">
    <property type="entry name" value="KR"/>
    <property type="match status" value="1"/>
</dbReference>
<evidence type="ECO:0000256" key="8">
    <source>
        <dbReference type="PROSITE-ProRule" id="PRU01363"/>
    </source>
</evidence>
<dbReference type="Pfam" id="PF13602">
    <property type="entry name" value="ADH_zinc_N_2"/>
    <property type="match status" value="1"/>
</dbReference>
<dbReference type="InterPro" id="IPR057326">
    <property type="entry name" value="KR_dom"/>
</dbReference>
<dbReference type="InterPro" id="IPR050444">
    <property type="entry name" value="Polyketide_Synthase"/>
</dbReference>
<evidence type="ECO:0008006" key="14">
    <source>
        <dbReference type="Google" id="ProtNLM"/>
    </source>
</evidence>
<dbReference type="Gene3D" id="3.10.129.110">
    <property type="entry name" value="Polyketide synthase dehydratase"/>
    <property type="match status" value="1"/>
</dbReference>
<dbReference type="InterPro" id="IPR013968">
    <property type="entry name" value="PKS_KR"/>
</dbReference>
<dbReference type="Pfam" id="PF23297">
    <property type="entry name" value="ACP_SdgA_C"/>
    <property type="match status" value="1"/>
</dbReference>
<keyword evidence="6" id="KW-0511">Multifunctional enzyme</keyword>
<dbReference type="InterPro" id="IPR020806">
    <property type="entry name" value="PKS_PP-bd"/>
</dbReference>
<reference evidence="12 13" key="2">
    <citation type="submission" date="2021-10" db="EMBL/GenBank/DDBJ databases">
        <authorList>
            <person name="Piombo E."/>
        </authorList>
    </citation>
    <scope>NUCLEOTIDE SEQUENCE [LARGE SCALE GENOMIC DNA]</scope>
</reference>
<protein>
    <recommendedName>
        <fullName evidence="14">Carrier domain-containing protein</fullName>
    </recommendedName>
</protein>
<dbReference type="EMBL" id="CABFOC020000035">
    <property type="protein sequence ID" value="CAH0050443.1"/>
    <property type="molecule type" value="Genomic_DNA"/>
</dbReference>
<dbReference type="PROSITE" id="PS52019">
    <property type="entry name" value="PKS_MFAS_DH"/>
    <property type="match status" value="1"/>
</dbReference>
<reference evidence="13" key="1">
    <citation type="submission" date="2019-06" db="EMBL/GenBank/DDBJ databases">
        <authorList>
            <person name="Broberg M."/>
        </authorList>
    </citation>
    <scope>NUCLEOTIDE SEQUENCE [LARGE SCALE GENOMIC DNA]</scope>
</reference>
<evidence type="ECO:0000256" key="6">
    <source>
        <dbReference type="ARBA" id="ARBA00023268"/>
    </source>
</evidence>
<feature type="domain" description="PKS/mFAS DH" evidence="11">
    <location>
        <begin position="1"/>
        <end position="240"/>
    </location>
</feature>
<dbReference type="SMART" id="SM00822">
    <property type="entry name" value="PKS_KR"/>
    <property type="match status" value="1"/>
</dbReference>
<dbReference type="Gene3D" id="3.40.50.720">
    <property type="entry name" value="NAD(P)-binding Rossmann-like Domain"/>
    <property type="match status" value="1"/>
</dbReference>
<dbReference type="Gene3D" id="3.90.180.10">
    <property type="entry name" value="Medium-chain alcohol dehydrogenases, catalytic domain"/>
    <property type="match status" value="1"/>
</dbReference>
<dbReference type="InterPro" id="IPR049900">
    <property type="entry name" value="PKS_mFAS_DH"/>
</dbReference>
<dbReference type="CDD" id="cd02440">
    <property type="entry name" value="AdoMet_MTases"/>
    <property type="match status" value="1"/>
</dbReference>
<gene>
    <name evidence="12" type="ORF">CSOL1703_00002415</name>
</gene>
<evidence type="ECO:0000259" key="10">
    <source>
        <dbReference type="PROSITE" id="PS50075"/>
    </source>
</evidence>
<dbReference type="SUPFAM" id="SSF47336">
    <property type="entry name" value="ACP-like"/>
    <property type="match status" value="1"/>
</dbReference>
<comment type="caution">
    <text evidence="8">Lacks conserved residue(s) required for the propagation of feature annotation.</text>
</comment>
<proteinExistence type="predicted"/>
<dbReference type="FunFam" id="3.40.50.720:FF:000209">
    <property type="entry name" value="Polyketide synthase Pks12"/>
    <property type="match status" value="1"/>
</dbReference>
<feature type="region of interest" description="N-terminal hotdog fold" evidence="8">
    <location>
        <begin position="1"/>
        <end position="65"/>
    </location>
</feature>
<keyword evidence="13" id="KW-1185">Reference proteome</keyword>
<dbReference type="InterPro" id="IPR036736">
    <property type="entry name" value="ACP-like_sf"/>
</dbReference>
<accession>A0A9N9Z7Q5</accession>
<organism evidence="12 13">
    <name type="scientific">Clonostachys solani</name>
    <dbReference type="NCBI Taxonomy" id="160281"/>
    <lineage>
        <taxon>Eukaryota</taxon>
        <taxon>Fungi</taxon>
        <taxon>Dikarya</taxon>
        <taxon>Ascomycota</taxon>
        <taxon>Pezizomycotina</taxon>
        <taxon>Sordariomycetes</taxon>
        <taxon>Hypocreomycetidae</taxon>
        <taxon>Hypocreales</taxon>
        <taxon>Bionectriaceae</taxon>
        <taxon>Clonostachys</taxon>
    </lineage>
</organism>
<feature type="region of interest" description="Disordered" evidence="9">
    <location>
        <begin position="259"/>
        <end position="284"/>
    </location>
</feature>
<dbReference type="PROSITE" id="PS50075">
    <property type="entry name" value="CARRIER"/>
    <property type="match status" value="1"/>
</dbReference>
<dbReference type="InterPro" id="IPR036291">
    <property type="entry name" value="NAD(P)-bd_dom_sf"/>
</dbReference>
<evidence type="ECO:0000313" key="12">
    <source>
        <dbReference type="EMBL" id="CAH0050443.1"/>
    </source>
</evidence>
<dbReference type="GO" id="GO:0016746">
    <property type="term" value="F:acyltransferase activity"/>
    <property type="evidence" value="ECO:0007669"/>
    <property type="project" value="UniProtKB-KW"/>
</dbReference>
<dbReference type="SMART" id="SM00823">
    <property type="entry name" value="PKS_PP"/>
    <property type="match status" value="1"/>
</dbReference>
<dbReference type="InterPro" id="IPR020843">
    <property type="entry name" value="ER"/>
</dbReference>
<dbReference type="SUPFAM" id="SSF50129">
    <property type="entry name" value="GroES-like"/>
    <property type="match status" value="1"/>
</dbReference>
<evidence type="ECO:0000256" key="3">
    <source>
        <dbReference type="ARBA" id="ARBA00022679"/>
    </source>
</evidence>
<name>A0A9N9Z7Q5_9HYPO</name>
<feature type="domain" description="Carrier" evidence="10">
    <location>
        <begin position="1424"/>
        <end position="1506"/>
    </location>
</feature>
<dbReference type="InterPro" id="IPR029063">
    <property type="entry name" value="SAM-dependent_MTases_sf"/>
</dbReference>
<dbReference type="PANTHER" id="PTHR45681:SF6">
    <property type="entry name" value="POLYKETIDE SYNTHASE 37"/>
    <property type="match status" value="1"/>
</dbReference>
<dbReference type="Pfam" id="PF14765">
    <property type="entry name" value="PS-DH"/>
    <property type="match status" value="1"/>
</dbReference>
<sequence length="1516" mass="166429">MSPIVVTPGQTTEVVTQLRSLQQTYERSATRFEIEIFSFAENYWRACAKCVVHVEFAQEARTEVDGGQENQLLAASLARKYDQAKGNAKFSIPNADFYPWLQENGFKYGPTFSLADQVCWDGGDLAIAEVNVGAPVDSFKEGVVHPGILDSCLQICPIPPSDGMSLNIPTSVPHQIKDAWIAETGWLNPSSERVKVLTEAKLKPIGAGIDCEVSIISETGGLLCHIKWLEMSPLMASEVGATSARTLLHHIDWKPHASLPALEQPNGSLTNGKPSRKEETAVYDRSELEQTLRSVAQKSIASLGDIDWEKAPSHMKKYISWIERQIHQKTNGNVPELGDLTSKIEDLATKQPSWKVFADIAKNFVSIIRGEAHDVDLSTSSTSFQDYLDEAVAEVLNEDLESHVELLAHQKPTQRILELGARRGALTNYVLSVFEGIEARTGGIAFSEYTYSESSTGLLEEAKKRFAEHQHRLDFTSLDVNKDLIAQGLQPASYDVIFAADVIRGAKEISAVLQNLRKVLTPGGQLFLYEITAPGRFEIGFALGAAADWWSGHEDEQDWDWTAAPTQLDAALKENGFSGTDLVIKDSLVVSREATQPSLPLTGTTVFVVIDDVDFQKSLADRIVQAARWNSRVLTLQEVADQKLESGDYVICLADVYKPFLHPMKQETLNLVREWVRQSTNLFWVTAYDAETTDLASSYVYAGIKDGFLRTLRSEYALNRIVSLTVGDNSRGVSTCAKYVSSVFASAFGGLISDDEYIVKNGQVLTGRLVDDTNTNKDLTLSIEPEGITEPWLPGPPLRLVIQTRGQLETLQFKEDLAYFDELRPTDVEIEAKVWGVGFRDVFVALGRLDEDDFGADCAGVVTRVGAEVTSFKAGERVCMQTVDGMRAYPKSHEWTTAKIADNVSFEDACAIVIPGMTSLQGLIEVARLEKGEKVLIHSASGGTGQLAVQVAQWAGAEVFATVGYDHKKKLLMDECGIPADHIFYSRDTSFAQGIKRITNGYGVDVVLNSLAGEPLRASWECIAPYGRMIEIGKADINANSSLPMGGFKKNCLYAGVDLHHIVKDINKKRLAKRLLQKAMDLASEGSVRAPSPLHVYDVDKVEDAFRYLASGKNTGRIVIRVDSSTVVEKQLIKRRTWTFDENATYLVAGGLGGIGRSILRWMVTRGAKHLLVPSRSGAASTAASELVRELSDQNVVISTPKCDVSSKESLARMLEESAATLPPIKGCLVATMVLNDCIFENMTLTQWEGTSRSKIESSWNLHALLPNLDFFILLSSVSGVVGNPGQSNYAAGCTFQDALARYRSQQGQKAISIDLGVMRSIGIVAESEKLQKHFQGSKGFIQIEEAEFLSLLNICCDPSYQPGEQQCQMVMGLETPASLLARSVEPPEVLQRPLFARFSQLPGRSASSSDGTAVDAGQLFRQAETMAERAQVVVEALSKRLARTLTIKPEDVDTHQALHAYGVDSLIAVEFRSWLGKEFLADVPVFEIVSGKTIESIGEFVAKARRIEIKASDSK</sequence>
<keyword evidence="2" id="KW-0597">Phosphoprotein</keyword>
<dbReference type="GO" id="GO:0016491">
    <property type="term" value="F:oxidoreductase activity"/>
    <property type="evidence" value="ECO:0007669"/>
    <property type="project" value="UniProtKB-KW"/>
</dbReference>
<dbReference type="Pfam" id="PF08242">
    <property type="entry name" value="Methyltransf_12"/>
    <property type="match status" value="1"/>
</dbReference>
<dbReference type="Gene3D" id="1.10.1200.10">
    <property type="entry name" value="ACP-like"/>
    <property type="match status" value="1"/>
</dbReference>
<dbReference type="InterPro" id="IPR042104">
    <property type="entry name" value="PKS_dehydratase_sf"/>
</dbReference>
<dbReference type="GO" id="GO:0044550">
    <property type="term" value="P:secondary metabolite biosynthetic process"/>
    <property type="evidence" value="ECO:0007669"/>
    <property type="project" value="UniProtKB-ARBA"/>
</dbReference>
<keyword evidence="3" id="KW-0808">Transferase</keyword>
<dbReference type="GO" id="GO:0031177">
    <property type="term" value="F:phosphopantetheine binding"/>
    <property type="evidence" value="ECO:0007669"/>
    <property type="project" value="InterPro"/>
</dbReference>
<dbReference type="Proteomes" id="UP000775872">
    <property type="component" value="Unassembled WGS sequence"/>
</dbReference>
<dbReference type="InterPro" id="IPR009081">
    <property type="entry name" value="PP-bd_ACP"/>
</dbReference>
<feature type="compositionally biased region" description="Basic and acidic residues" evidence="9">
    <location>
        <begin position="275"/>
        <end position="284"/>
    </location>
</feature>
<dbReference type="OrthoDB" id="329835at2759"/>
<evidence type="ECO:0000256" key="7">
    <source>
        <dbReference type="ARBA" id="ARBA00023315"/>
    </source>
</evidence>
<dbReference type="InterPro" id="IPR011032">
    <property type="entry name" value="GroES-like_sf"/>
</dbReference>
<dbReference type="InterPro" id="IPR049551">
    <property type="entry name" value="PKS_DH_C"/>
</dbReference>
<keyword evidence="4" id="KW-0521">NADP</keyword>
<dbReference type="InterPro" id="IPR013154">
    <property type="entry name" value="ADH-like_N"/>
</dbReference>
<keyword evidence="5" id="KW-0560">Oxidoreductase</keyword>
<dbReference type="PANTHER" id="PTHR45681">
    <property type="entry name" value="POLYKETIDE SYNTHASE 44-RELATED"/>
    <property type="match status" value="1"/>
</dbReference>
<dbReference type="SUPFAM" id="SSF53335">
    <property type="entry name" value="S-adenosyl-L-methionine-dependent methyltransferases"/>
    <property type="match status" value="1"/>
</dbReference>
<dbReference type="SMART" id="SM00829">
    <property type="entry name" value="PKS_ER"/>
    <property type="match status" value="1"/>
</dbReference>
<comment type="caution">
    <text evidence="12">The sequence shown here is derived from an EMBL/GenBank/DDBJ whole genome shotgun (WGS) entry which is preliminary data.</text>
</comment>
<evidence type="ECO:0000313" key="13">
    <source>
        <dbReference type="Proteomes" id="UP000775872"/>
    </source>
</evidence>
<evidence type="ECO:0000256" key="5">
    <source>
        <dbReference type="ARBA" id="ARBA00023002"/>
    </source>
</evidence>
<dbReference type="GO" id="GO:1901336">
    <property type="term" value="P:lactone biosynthetic process"/>
    <property type="evidence" value="ECO:0007669"/>
    <property type="project" value="UniProtKB-ARBA"/>
</dbReference>
<evidence type="ECO:0000259" key="11">
    <source>
        <dbReference type="PROSITE" id="PS52019"/>
    </source>
</evidence>
<keyword evidence="7" id="KW-0012">Acyltransferase</keyword>
<dbReference type="SUPFAM" id="SSF51735">
    <property type="entry name" value="NAD(P)-binding Rossmann-fold domains"/>
    <property type="match status" value="2"/>
</dbReference>
<evidence type="ECO:0000256" key="1">
    <source>
        <dbReference type="ARBA" id="ARBA00022450"/>
    </source>
</evidence>
<evidence type="ECO:0000256" key="4">
    <source>
        <dbReference type="ARBA" id="ARBA00022857"/>
    </source>
</evidence>